<dbReference type="RefSeq" id="WP_319988726.1">
    <property type="nucleotide sequence ID" value="NZ_JAXAVV010000024.1"/>
</dbReference>
<evidence type="ECO:0000259" key="1">
    <source>
        <dbReference type="PROSITE" id="PS50017"/>
    </source>
</evidence>
<dbReference type="Gene3D" id="1.10.260.40">
    <property type="entry name" value="lambda repressor-like DNA-binding domains"/>
    <property type="match status" value="1"/>
</dbReference>
<dbReference type="PROSITE" id="PS50943">
    <property type="entry name" value="HTH_CROC1"/>
    <property type="match status" value="1"/>
</dbReference>
<reference evidence="3 4" key="1">
    <citation type="submission" date="2023-11" db="EMBL/GenBank/DDBJ databases">
        <title>Lentzea sokolovensis, sp. nov., Lentzea kristufkii, sp. nov., and Lentzea miocenensis, sp. nov., rare actinobacteria from Sokolov Coal Basin, Miocene lacustrine sediment, Czech Republic.</title>
        <authorList>
            <person name="Lara A."/>
            <person name="Kotroba L."/>
            <person name="Nouioui I."/>
            <person name="Neumann-Schaal M."/>
            <person name="Mast Y."/>
            <person name="Chronakova A."/>
        </authorList>
    </citation>
    <scope>NUCLEOTIDE SEQUENCE [LARGE SCALE GENOMIC DNA]</scope>
    <source>
        <strain evidence="3 4">BCCO 10_0798</strain>
    </source>
</reference>
<evidence type="ECO:0000313" key="3">
    <source>
        <dbReference type="EMBL" id="MDX8054963.1"/>
    </source>
</evidence>
<gene>
    <name evidence="3" type="ORF">SK571_36805</name>
</gene>
<dbReference type="InterPro" id="IPR000488">
    <property type="entry name" value="Death_dom"/>
</dbReference>
<feature type="domain" description="HTH cro/C1-type" evidence="2">
    <location>
        <begin position="12"/>
        <end position="66"/>
    </location>
</feature>
<dbReference type="SUPFAM" id="SSF47413">
    <property type="entry name" value="lambda repressor-like DNA-binding domains"/>
    <property type="match status" value="1"/>
</dbReference>
<dbReference type="SMART" id="SM00530">
    <property type="entry name" value="HTH_XRE"/>
    <property type="match status" value="1"/>
</dbReference>
<evidence type="ECO:0000259" key="2">
    <source>
        <dbReference type="PROSITE" id="PS50943"/>
    </source>
</evidence>
<dbReference type="EMBL" id="JAXAVV010000024">
    <property type="protein sequence ID" value="MDX8054963.1"/>
    <property type="molecule type" value="Genomic_DNA"/>
</dbReference>
<dbReference type="Proteomes" id="UP001271792">
    <property type="component" value="Unassembled WGS sequence"/>
</dbReference>
<proteinExistence type="predicted"/>
<sequence>MTVDVARLHAALDAARESKDMSWRQLAKELGVSPSTMSRLANEDAKPDVNAFAAMVTWLGVPAEKFMVDEDDRPVRIDEEPPLLAELAPLLRARRDLKKEDVEHLEDLISSAVRRFVTERAAKKG</sequence>
<accession>A0ABU4U322</accession>
<evidence type="ECO:0000313" key="4">
    <source>
        <dbReference type="Proteomes" id="UP001271792"/>
    </source>
</evidence>
<dbReference type="PROSITE" id="PS50017">
    <property type="entry name" value="DEATH_DOMAIN"/>
    <property type="match status" value="1"/>
</dbReference>
<keyword evidence="4" id="KW-1185">Reference proteome</keyword>
<dbReference type="InterPro" id="IPR010982">
    <property type="entry name" value="Lambda_DNA-bd_dom_sf"/>
</dbReference>
<dbReference type="InterPro" id="IPR001387">
    <property type="entry name" value="Cro/C1-type_HTH"/>
</dbReference>
<feature type="domain" description="Death" evidence="1">
    <location>
        <begin position="22"/>
        <end position="58"/>
    </location>
</feature>
<dbReference type="Pfam" id="PF01381">
    <property type="entry name" value="HTH_3"/>
    <property type="match status" value="1"/>
</dbReference>
<name>A0ABU4U322_9PSEU</name>
<protein>
    <submittedName>
        <fullName evidence="3">Helix-turn-helix domain-containing protein</fullName>
    </submittedName>
</protein>
<comment type="caution">
    <text evidence="3">The sequence shown here is derived from an EMBL/GenBank/DDBJ whole genome shotgun (WGS) entry which is preliminary data.</text>
</comment>
<organism evidence="3 4">
    <name type="scientific">Lentzea kristufekii</name>
    <dbReference type="NCBI Taxonomy" id="3095430"/>
    <lineage>
        <taxon>Bacteria</taxon>
        <taxon>Bacillati</taxon>
        <taxon>Actinomycetota</taxon>
        <taxon>Actinomycetes</taxon>
        <taxon>Pseudonocardiales</taxon>
        <taxon>Pseudonocardiaceae</taxon>
        <taxon>Lentzea</taxon>
    </lineage>
</organism>
<dbReference type="CDD" id="cd00093">
    <property type="entry name" value="HTH_XRE"/>
    <property type="match status" value="1"/>
</dbReference>